<dbReference type="PROSITE" id="PS50977">
    <property type="entry name" value="HTH_TETR_2"/>
    <property type="match status" value="1"/>
</dbReference>
<dbReference type="AlphaFoldDB" id="M5AXT2"/>
<accession>M5AXT2</accession>
<evidence type="ECO:0000256" key="1">
    <source>
        <dbReference type="ARBA" id="ARBA00023015"/>
    </source>
</evidence>
<dbReference type="PANTHER" id="PTHR30055:SF234">
    <property type="entry name" value="HTH-TYPE TRANSCRIPTIONAL REGULATOR BETI"/>
    <property type="match status" value="1"/>
</dbReference>
<sequence length="200" mass="21941">MKPVISRNVKTRSGETPQVKRRLLEVARHLLSTAGREGASSRAICAMAGVGAPTIYHYFGDLTGLHRAAIDETYEQVAEAYLQGTKEGGPQQGLRNGWGAFNHFARQEPLMCRIVIQQILAGEPPASVAETLDTVENDLARLYEAGLLNYPAHEAVQLLWIGTLGTACFTSSEKAEQENYPALQKKMVDIVLDALFSNRE</sequence>
<geneLocation type="plasmid" evidence="6">
    <name>CAM</name>
</geneLocation>
<dbReference type="InterPro" id="IPR009057">
    <property type="entry name" value="Homeodomain-like_sf"/>
</dbReference>
<evidence type="ECO:0000256" key="4">
    <source>
        <dbReference type="PROSITE-ProRule" id="PRU00335"/>
    </source>
</evidence>
<keyword evidence="3" id="KW-0804">Transcription</keyword>
<dbReference type="SUPFAM" id="SSF46689">
    <property type="entry name" value="Homeodomain-like"/>
    <property type="match status" value="1"/>
</dbReference>
<evidence type="ECO:0000256" key="3">
    <source>
        <dbReference type="ARBA" id="ARBA00023163"/>
    </source>
</evidence>
<dbReference type="InterPro" id="IPR050109">
    <property type="entry name" value="HTH-type_TetR-like_transc_reg"/>
</dbReference>
<keyword evidence="6" id="KW-0614">Plasmid</keyword>
<organism evidence="6">
    <name type="scientific">Pseudomonas putida</name>
    <name type="common">Arthrobacter siderocapsulatus</name>
    <dbReference type="NCBI Taxonomy" id="303"/>
    <lineage>
        <taxon>Bacteria</taxon>
        <taxon>Pseudomonadati</taxon>
        <taxon>Pseudomonadota</taxon>
        <taxon>Gammaproteobacteria</taxon>
        <taxon>Pseudomonadales</taxon>
        <taxon>Pseudomonadaceae</taxon>
        <taxon>Pseudomonas</taxon>
    </lineage>
</organism>
<dbReference type="Gene3D" id="1.10.357.10">
    <property type="entry name" value="Tetracycline Repressor, domain 2"/>
    <property type="match status" value="1"/>
</dbReference>
<keyword evidence="2 4" id="KW-0238">DNA-binding</keyword>
<proteinExistence type="predicted"/>
<protein>
    <submittedName>
        <fullName evidence="6">Putative TetR family transcriptional regulator</fullName>
    </submittedName>
</protein>
<reference evidence="6" key="1">
    <citation type="journal article" date="2012" name="Appl. Environ. Microbiol.">
        <title>Cloning, Baeyer-Villiger biooxidations, and structures of the camphor pathway 2-oxo-Delta(3)-4,5,5-trimethylcyclopentenylacetyl-coenzyme A monooxygenase of Pseudomonas putida ATCC 17453.</title>
        <authorList>
            <person name="Leisch H."/>
            <person name="Shi R."/>
            <person name="Grosse S."/>
            <person name="Morley K."/>
            <person name="Bergeron H."/>
            <person name="Cygler M."/>
            <person name="Iwaki H."/>
            <person name="Hasegawa Y."/>
            <person name="Lau P.C.K."/>
        </authorList>
    </citation>
    <scope>NUCLEOTIDE SEQUENCE</scope>
    <source>
        <strain evidence="6">ATCC 17453</strain>
        <plasmid evidence="6">CAM</plasmid>
    </source>
</reference>
<name>M5AXT2_PSEPU</name>
<dbReference type="GO" id="GO:0003700">
    <property type="term" value="F:DNA-binding transcription factor activity"/>
    <property type="evidence" value="ECO:0007669"/>
    <property type="project" value="TreeGrafter"/>
</dbReference>
<reference evidence="6" key="2">
    <citation type="journal article" date="2013" name="Appl. Environ. Microbiol.">
        <title>Camphor pathway redux: functional recombinant expression of 2,5- and 3,6-diketocamphane monooxygenases of Pseudomonas putida ATCC 17453 with their cognate flavin reductase catalyzing Baeyer-Villiger reactions.</title>
        <authorList>
            <person name="Iwaki H."/>
            <person name="Grosse S."/>
            <person name="Bergeron H."/>
            <person name="Leisch H."/>
            <person name="Morley K."/>
            <person name="Hasegawa Y."/>
            <person name="Lau P.C.K."/>
        </authorList>
    </citation>
    <scope>NUCLEOTIDE SEQUENCE</scope>
    <source>
        <strain evidence="6">ATCC 17453</strain>
        <plasmid evidence="6">CAM</plasmid>
    </source>
</reference>
<dbReference type="GO" id="GO:0000976">
    <property type="term" value="F:transcription cis-regulatory region binding"/>
    <property type="evidence" value="ECO:0007669"/>
    <property type="project" value="TreeGrafter"/>
</dbReference>
<evidence type="ECO:0000313" key="6">
    <source>
        <dbReference type="EMBL" id="BAN13302.1"/>
    </source>
</evidence>
<feature type="domain" description="HTH tetR-type" evidence="5">
    <location>
        <begin position="17"/>
        <end position="77"/>
    </location>
</feature>
<dbReference type="Pfam" id="PF00440">
    <property type="entry name" value="TetR_N"/>
    <property type="match status" value="1"/>
</dbReference>
<dbReference type="EMBL" id="AB771747">
    <property type="protein sequence ID" value="BAN13302.1"/>
    <property type="molecule type" value="Genomic_DNA"/>
</dbReference>
<gene>
    <name evidence="6" type="primary">camV</name>
</gene>
<evidence type="ECO:0000259" key="5">
    <source>
        <dbReference type="PROSITE" id="PS50977"/>
    </source>
</evidence>
<dbReference type="InterPro" id="IPR001647">
    <property type="entry name" value="HTH_TetR"/>
</dbReference>
<dbReference type="PANTHER" id="PTHR30055">
    <property type="entry name" value="HTH-TYPE TRANSCRIPTIONAL REGULATOR RUTR"/>
    <property type="match status" value="1"/>
</dbReference>
<evidence type="ECO:0000256" key="2">
    <source>
        <dbReference type="ARBA" id="ARBA00023125"/>
    </source>
</evidence>
<feature type="DNA-binding region" description="H-T-H motif" evidence="4">
    <location>
        <begin position="40"/>
        <end position="59"/>
    </location>
</feature>
<keyword evidence="1" id="KW-0805">Transcription regulation</keyword>